<feature type="domain" description="Myb-like" evidence="8">
    <location>
        <begin position="196"/>
        <end position="252"/>
    </location>
</feature>
<organism evidence="9 10">
    <name type="scientific">Solanum verrucosum</name>
    <dbReference type="NCBI Taxonomy" id="315347"/>
    <lineage>
        <taxon>Eukaryota</taxon>
        <taxon>Viridiplantae</taxon>
        <taxon>Streptophyta</taxon>
        <taxon>Embryophyta</taxon>
        <taxon>Tracheophyta</taxon>
        <taxon>Spermatophyta</taxon>
        <taxon>Magnoliopsida</taxon>
        <taxon>eudicotyledons</taxon>
        <taxon>Gunneridae</taxon>
        <taxon>Pentapetalae</taxon>
        <taxon>asterids</taxon>
        <taxon>lamiids</taxon>
        <taxon>Solanales</taxon>
        <taxon>Solanaceae</taxon>
        <taxon>Solanoideae</taxon>
        <taxon>Solaneae</taxon>
        <taxon>Solanum</taxon>
    </lineage>
</organism>
<dbReference type="GO" id="GO:0003677">
    <property type="term" value="F:DNA binding"/>
    <property type="evidence" value="ECO:0007669"/>
    <property type="project" value="UniProtKB-KW"/>
</dbReference>
<evidence type="ECO:0000256" key="2">
    <source>
        <dbReference type="ARBA" id="ARBA00022737"/>
    </source>
</evidence>
<dbReference type="CDD" id="cd12203">
    <property type="entry name" value="GT1"/>
    <property type="match status" value="1"/>
</dbReference>
<gene>
    <name evidence="9" type="ORF">MTR67_035586</name>
</gene>
<dbReference type="PANTHER" id="PTHR21654">
    <property type="entry name" value="FI21293P1"/>
    <property type="match status" value="1"/>
</dbReference>
<evidence type="ECO:0000256" key="4">
    <source>
        <dbReference type="ARBA" id="ARBA00023125"/>
    </source>
</evidence>
<dbReference type="GO" id="GO:0005634">
    <property type="term" value="C:nucleus"/>
    <property type="evidence" value="ECO:0007669"/>
    <property type="project" value="UniProtKB-SubCell"/>
</dbReference>
<keyword evidence="3" id="KW-0805">Transcription regulation</keyword>
<accession>A0AAF0UAM3</accession>
<protein>
    <recommendedName>
        <fullName evidence="8">Myb-like domain-containing protein</fullName>
    </recommendedName>
</protein>
<comment type="subcellular location">
    <subcellularLocation>
        <location evidence="1">Nucleus</location>
    </subcellularLocation>
</comment>
<evidence type="ECO:0000313" key="10">
    <source>
        <dbReference type="Proteomes" id="UP001234989"/>
    </source>
</evidence>
<dbReference type="GO" id="GO:0006355">
    <property type="term" value="P:regulation of DNA-templated transcription"/>
    <property type="evidence" value="ECO:0007669"/>
    <property type="project" value="UniProtKB-ARBA"/>
</dbReference>
<reference evidence="9" key="1">
    <citation type="submission" date="2023-08" db="EMBL/GenBank/DDBJ databases">
        <title>A de novo genome assembly of Solanum verrucosum Schlechtendal, a Mexican diploid species geographically isolated from the other diploid A-genome species in potato relatives.</title>
        <authorList>
            <person name="Hosaka K."/>
        </authorList>
    </citation>
    <scope>NUCLEOTIDE SEQUENCE</scope>
    <source>
        <tissue evidence="9">Young leaves</tissue>
    </source>
</reference>
<dbReference type="PROSITE" id="PS50090">
    <property type="entry name" value="MYB_LIKE"/>
    <property type="match status" value="1"/>
</dbReference>
<feature type="compositionally biased region" description="Basic and acidic residues" evidence="7">
    <location>
        <begin position="277"/>
        <end position="292"/>
    </location>
</feature>
<evidence type="ECO:0000256" key="6">
    <source>
        <dbReference type="ARBA" id="ARBA00023242"/>
    </source>
</evidence>
<dbReference type="FunFam" id="1.10.10.60:FF:000061">
    <property type="entry name" value="Trihelix transcription factor GT-2"/>
    <property type="match status" value="1"/>
</dbReference>
<evidence type="ECO:0000256" key="3">
    <source>
        <dbReference type="ARBA" id="ARBA00023015"/>
    </source>
</evidence>
<evidence type="ECO:0000256" key="1">
    <source>
        <dbReference type="ARBA" id="ARBA00004123"/>
    </source>
</evidence>
<evidence type="ECO:0000256" key="7">
    <source>
        <dbReference type="SAM" id="MobiDB-lite"/>
    </source>
</evidence>
<name>A0AAF0UAM3_SOLVR</name>
<keyword evidence="2" id="KW-0677">Repeat</keyword>
<feature type="region of interest" description="Disordered" evidence="7">
    <location>
        <begin position="268"/>
        <end position="292"/>
    </location>
</feature>
<keyword evidence="10" id="KW-1185">Reference proteome</keyword>
<evidence type="ECO:0000259" key="8">
    <source>
        <dbReference type="PROSITE" id="PS50090"/>
    </source>
</evidence>
<dbReference type="Gene3D" id="1.10.10.60">
    <property type="entry name" value="Homeodomain-like"/>
    <property type="match status" value="1"/>
</dbReference>
<dbReference type="InterPro" id="IPR001005">
    <property type="entry name" value="SANT/Myb"/>
</dbReference>
<dbReference type="EMBL" id="CP133619">
    <property type="protein sequence ID" value="WMV42201.1"/>
    <property type="molecule type" value="Genomic_DNA"/>
</dbReference>
<dbReference type="Proteomes" id="UP001234989">
    <property type="component" value="Chromosome 8"/>
</dbReference>
<keyword evidence="6" id="KW-0539">Nucleus</keyword>
<dbReference type="PANTHER" id="PTHR21654:SF31">
    <property type="entry name" value="OS02G0104500 PROTEIN"/>
    <property type="match status" value="1"/>
</dbReference>
<dbReference type="AlphaFoldDB" id="A0AAF0UAM3"/>
<keyword evidence="4" id="KW-0238">DNA-binding</keyword>
<dbReference type="Pfam" id="PF13837">
    <property type="entry name" value="Myb_DNA-bind_4"/>
    <property type="match status" value="1"/>
</dbReference>
<dbReference type="InterPro" id="IPR044822">
    <property type="entry name" value="Myb_DNA-bind_4"/>
</dbReference>
<evidence type="ECO:0000256" key="5">
    <source>
        <dbReference type="ARBA" id="ARBA00023163"/>
    </source>
</evidence>
<keyword evidence="5" id="KW-0804">Transcription</keyword>
<proteinExistence type="predicted"/>
<sequence>MYRSEENIIKSLEENKFGELEAIYGDDIHRIASESVLTTNHNVSFPELALNDSNQAMAAEIDNNNNNIGSESASVGGREVEALHKRKRARESMSRFFKSLVKKLAKQQEDLQRSFMETIERLDQERKEREQVWRERELAKLQKDEAARAHERSLASSRESALVSCLEKLTGQKINFQPFKIKEEQNHSSLVKFMKRWPQAEVEALIQIRTNLESKFATTPKGLLWEEVSNSMSLMGFQRNARRCKEKWENMHKCTSVKRRKEITREQLNSDFVNQGIHDKDENGSKKEDMEE</sequence>
<evidence type="ECO:0000313" key="9">
    <source>
        <dbReference type="EMBL" id="WMV42201.1"/>
    </source>
</evidence>